<keyword evidence="3 7" id="KW-0812">Transmembrane</keyword>
<feature type="transmembrane region" description="Helical" evidence="7">
    <location>
        <begin position="244"/>
        <end position="265"/>
    </location>
</feature>
<feature type="transmembrane region" description="Helical" evidence="7">
    <location>
        <begin position="424"/>
        <end position="444"/>
    </location>
</feature>
<comment type="subcellular location">
    <subcellularLocation>
        <location evidence="1">Membrane</location>
        <topology evidence="1">Multi-pass membrane protein</topology>
    </subcellularLocation>
</comment>
<dbReference type="PROSITE" id="PS50850">
    <property type="entry name" value="MFS"/>
    <property type="match status" value="1"/>
</dbReference>
<feature type="domain" description="Major facilitator superfamily (MFS) profile" evidence="8">
    <location>
        <begin position="116"/>
        <end position="543"/>
    </location>
</feature>
<evidence type="ECO:0000256" key="1">
    <source>
        <dbReference type="ARBA" id="ARBA00004141"/>
    </source>
</evidence>
<protein>
    <recommendedName>
        <fullName evidence="8">Major facilitator superfamily (MFS) profile domain-containing protein</fullName>
    </recommendedName>
</protein>
<dbReference type="FunFam" id="1.20.1250.20:FF:000011">
    <property type="entry name" value="MFS multidrug transporter, putative"/>
    <property type="match status" value="1"/>
</dbReference>
<feature type="transmembrane region" description="Helical" evidence="7">
    <location>
        <begin position="341"/>
        <end position="365"/>
    </location>
</feature>
<feature type="transmembrane region" description="Helical" evidence="7">
    <location>
        <begin position="114"/>
        <end position="131"/>
    </location>
</feature>
<evidence type="ECO:0000256" key="4">
    <source>
        <dbReference type="ARBA" id="ARBA00022989"/>
    </source>
</evidence>
<organism evidence="9 10">
    <name type="scientific">Cochliobolus heterostrophus (strain C5 / ATCC 48332 / race O)</name>
    <name type="common">Southern corn leaf blight fungus</name>
    <name type="synonym">Bipolaris maydis</name>
    <dbReference type="NCBI Taxonomy" id="701091"/>
    <lineage>
        <taxon>Eukaryota</taxon>
        <taxon>Fungi</taxon>
        <taxon>Dikarya</taxon>
        <taxon>Ascomycota</taxon>
        <taxon>Pezizomycotina</taxon>
        <taxon>Dothideomycetes</taxon>
        <taxon>Pleosporomycetidae</taxon>
        <taxon>Pleosporales</taxon>
        <taxon>Pleosporineae</taxon>
        <taxon>Pleosporaceae</taxon>
        <taxon>Bipolaris</taxon>
    </lineage>
</organism>
<reference evidence="9 10" key="1">
    <citation type="journal article" date="2012" name="PLoS Pathog.">
        <title>Diverse lifestyles and strategies of plant pathogenesis encoded in the genomes of eighteen Dothideomycetes fungi.</title>
        <authorList>
            <person name="Ohm R.A."/>
            <person name="Feau N."/>
            <person name="Henrissat B."/>
            <person name="Schoch C.L."/>
            <person name="Horwitz B.A."/>
            <person name="Barry K.W."/>
            <person name="Condon B.J."/>
            <person name="Copeland A.C."/>
            <person name="Dhillon B."/>
            <person name="Glaser F."/>
            <person name="Hesse C.N."/>
            <person name="Kosti I."/>
            <person name="LaButti K."/>
            <person name="Lindquist E.A."/>
            <person name="Lucas S."/>
            <person name="Salamov A.A."/>
            <person name="Bradshaw R.E."/>
            <person name="Ciuffetti L."/>
            <person name="Hamelin R.C."/>
            <person name="Kema G.H.J."/>
            <person name="Lawrence C."/>
            <person name="Scott J.A."/>
            <person name="Spatafora J.W."/>
            <person name="Turgeon B.G."/>
            <person name="de Wit P.J.G.M."/>
            <person name="Zhong S."/>
            <person name="Goodwin S.B."/>
            <person name="Grigoriev I.V."/>
        </authorList>
    </citation>
    <scope>NUCLEOTIDE SEQUENCE [LARGE SCALE GENOMIC DNA]</scope>
    <source>
        <strain evidence="10">C5 / ATCC 48332 / race O</strain>
    </source>
</reference>
<feature type="transmembrane region" description="Helical" evidence="7">
    <location>
        <begin position="151"/>
        <end position="171"/>
    </location>
</feature>
<dbReference type="SUPFAM" id="SSF103473">
    <property type="entry name" value="MFS general substrate transporter"/>
    <property type="match status" value="1"/>
</dbReference>
<gene>
    <name evidence="9" type="ORF">COCHEDRAFT_1162728</name>
</gene>
<dbReference type="OrthoDB" id="5296287at2759"/>
<dbReference type="OMA" id="WRWNFWF"/>
<keyword evidence="4 7" id="KW-1133">Transmembrane helix</keyword>
<dbReference type="Proteomes" id="UP000016936">
    <property type="component" value="Unassembled WGS sequence"/>
</dbReference>
<keyword evidence="10" id="KW-1185">Reference proteome</keyword>
<dbReference type="CDD" id="cd17323">
    <property type="entry name" value="MFS_Tpo1_MDR_like"/>
    <property type="match status" value="1"/>
</dbReference>
<dbReference type="AlphaFoldDB" id="M2VAK2"/>
<dbReference type="GO" id="GO:0016020">
    <property type="term" value="C:membrane"/>
    <property type="evidence" value="ECO:0007669"/>
    <property type="project" value="UniProtKB-SubCell"/>
</dbReference>
<evidence type="ECO:0000256" key="2">
    <source>
        <dbReference type="ARBA" id="ARBA00008335"/>
    </source>
</evidence>
<feature type="transmembrane region" description="Helical" evidence="7">
    <location>
        <begin position="208"/>
        <end position="232"/>
    </location>
</feature>
<feature type="transmembrane region" description="Helical" evidence="7">
    <location>
        <begin position="385"/>
        <end position="404"/>
    </location>
</feature>
<accession>M2VAK2</accession>
<comment type="similarity">
    <text evidence="2">Belongs to the major facilitator superfamily.</text>
</comment>
<keyword evidence="5 7" id="KW-0472">Membrane</keyword>
<sequence>MSERGTSELYRHPTRSEIIEQAVAEGHDADIPTSLGSIHQVPSHVSDKATWRHRTKDEYKTGEKDVEKGNINSISSGGDDDETEAGDDHDPNIVDFDGPDDPENPMNWTAFKKWGTVSLVSAITFLTPLASSQFAPGVPEVMREFQSTSSLIASFMVSVYVLGYACGPMIIAPMSEMYGRLPLYHSCNFLFIVFTVAAAVSTNMTQFIVFRFFMGCFGGAPLVLGGGTIADLISREQRGTAMSVWTMGPTLGPSVGPVVGGFLTAAKGWRWNFWFVSILGGAFFIMSLILMSETSAIIILQRKVKRLKASTGNSKLRSKLDTGLTTRQLLRFSIVRPAKMLFLSPICSSISIYMAITYSYLYILFTTFSTVFKEQYGWKGGISGLSFIGLGIGSFMGQMIFIRYGNRIVDKHIKRGDFCPEHRLYVMCIGGITLPCGFFIYGWSVQYKTHFMVPEVATSMIGFGLMLLFMPATTYLIDVYTVHAASAMAANTVLRSLAAAFIPLSSQTMYAKMGYGWGNSMLGFIALLMVPMPFLFLKYGERIRASSKVKL</sequence>
<evidence type="ECO:0000259" key="8">
    <source>
        <dbReference type="PROSITE" id="PS50850"/>
    </source>
</evidence>
<dbReference type="InterPro" id="IPR036259">
    <property type="entry name" value="MFS_trans_sf"/>
</dbReference>
<reference evidence="10" key="2">
    <citation type="journal article" date="2013" name="PLoS Genet.">
        <title>Comparative genome structure, secondary metabolite, and effector coding capacity across Cochliobolus pathogens.</title>
        <authorList>
            <person name="Condon B.J."/>
            <person name="Leng Y."/>
            <person name="Wu D."/>
            <person name="Bushley K.E."/>
            <person name="Ohm R.A."/>
            <person name="Otillar R."/>
            <person name="Martin J."/>
            <person name="Schackwitz W."/>
            <person name="Grimwood J."/>
            <person name="MohdZainudin N."/>
            <person name="Xue C."/>
            <person name="Wang R."/>
            <person name="Manning V.A."/>
            <person name="Dhillon B."/>
            <person name="Tu Z.J."/>
            <person name="Steffenson B.J."/>
            <person name="Salamov A."/>
            <person name="Sun H."/>
            <person name="Lowry S."/>
            <person name="LaButti K."/>
            <person name="Han J."/>
            <person name="Copeland A."/>
            <person name="Lindquist E."/>
            <person name="Barry K."/>
            <person name="Schmutz J."/>
            <person name="Baker S.E."/>
            <person name="Ciuffetti L.M."/>
            <person name="Grigoriev I.V."/>
            <person name="Zhong S."/>
            <person name="Turgeon B.G."/>
        </authorList>
    </citation>
    <scope>NUCLEOTIDE SEQUENCE [LARGE SCALE GENOMIC DNA]</scope>
    <source>
        <strain evidence="10">C5 / ATCC 48332 / race O</strain>
    </source>
</reference>
<dbReference type="GO" id="GO:0022857">
    <property type="term" value="F:transmembrane transporter activity"/>
    <property type="evidence" value="ECO:0007669"/>
    <property type="project" value="InterPro"/>
</dbReference>
<dbReference type="eggNOG" id="KOG0255">
    <property type="taxonomic scope" value="Eukaryota"/>
</dbReference>
<evidence type="ECO:0000256" key="7">
    <source>
        <dbReference type="SAM" id="Phobius"/>
    </source>
</evidence>
<dbReference type="Gene3D" id="1.20.1250.20">
    <property type="entry name" value="MFS general substrate transporter like domains"/>
    <property type="match status" value="1"/>
</dbReference>
<dbReference type="InterPro" id="IPR020846">
    <property type="entry name" value="MFS_dom"/>
</dbReference>
<dbReference type="PANTHER" id="PTHR23502">
    <property type="entry name" value="MAJOR FACILITATOR SUPERFAMILY"/>
    <property type="match status" value="1"/>
</dbReference>
<dbReference type="InterPro" id="IPR011701">
    <property type="entry name" value="MFS"/>
</dbReference>
<evidence type="ECO:0000313" key="10">
    <source>
        <dbReference type="Proteomes" id="UP000016936"/>
    </source>
</evidence>
<feature type="transmembrane region" description="Helical" evidence="7">
    <location>
        <begin position="183"/>
        <end position="202"/>
    </location>
</feature>
<evidence type="ECO:0000256" key="3">
    <source>
        <dbReference type="ARBA" id="ARBA00022692"/>
    </source>
</evidence>
<feature type="transmembrane region" description="Helical" evidence="7">
    <location>
        <begin position="271"/>
        <end position="300"/>
    </location>
</feature>
<dbReference type="Pfam" id="PF07690">
    <property type="entry name" value="MFS_1"/>
    <property type="match status" value="1"/>
</dbReference>
<feature type="region of interest" description="Disordered" evidence="6">
    <location>
        <begin position="26"/>
        <end position="101"/>
    </location>
</feature>
<dbReference type="EMBL" id="KB445569">
    <property type="protein sequence ID" value="EMD96733.1"/>
    <property type="molecule type" value="Genomic_DNA"/>
</dbReference>
<evidence type="ECO:0000313" key="9">
    <source>
        <dbReference type="EMBL" id="EMD96733.1"/>
    </source>
</evidence>
<evidence type="ECO:0000256" key="6">
    <source>
        <dbReference type="SAM" id="MobiDB-lite"/>
    </source>
</evidence>
<feature type="transmembrane region" description="Helical" evidence="7">
    <location>
        <begin position="516"/>
        <end position="537"/>
    </location>
</feature>
<proteinExistence type="inferred from homology"/>
<feature type="transmembrane region" description="Helical" evidence="7">
    <location>
        <begin position="456"/>
        <end position="477"/>
    </location>
</feature>
<dbReference type="PANTHER" id="PTHR23502:SF68">
    <property type="entry name" value="MULTIDRUG TRANSPORTER, PUTATIVE (AFU_ORTHOLOGUE AFUA_3G01120)-RELATED"/>
    <property type="match status" value="1"/>
</dbReference>
<evidence type="ECO:0000256" key="5">
    <source>
        <dbReference type="ARBA" id="ARBA00023136"/>
    </source>
</evidence>
<name>M2VAK2_COCH5</name>
<dbReference type="HOGENOM" id="CLU_008455_1_2_1"/>
<feature type="compositionally biased region" description="Basic and acidic residues" evidence="6">
    <location>
        <begin position="45"/>
        <end position="68"/>
    </location>
</feature>